<comment type="similarity">
    <text evidence="7 10">Belongs to the fluoride channel Fluc/FEX (TC 1.A.43) family.</text>
</comment>
<accession>A0A318JPL5</accession>
<keyword evidence="10" id="KW-0915">Sodium</keyword>
<dbReference type="OrthoDB" id="5148600at2"/>
<comment type="subcellular location">
    <subcellularLocation>
        <location evidence="1 10">Cell membrane</location>
        <topology evidence="1 10">Multi-pass membrane protein</topology>
    </subcellularLocation>
</comment>
<comment type="caution">
    <text evidence="11">The sequence shown here is derived from an EMBL/GenBank/DDBJ whole genome shotgun (WGS) entry which is preliminary data.</text>
</comment>
<dbReference type="PANTHER" id="PTHR28259:SF1">
    <property type="entry name" value="FLUORIDE EXPORT PROTEIN 1-RELATED"/>
    <property type="match status" value="1"/>
</dbReference>
<feature type="binding site" evidence="10">
    <location>
        <position position="69"/>
    </location>
    <ligand>
        <name>Na(+)</name>
        <dbReference type="ChEBI" id="CHEBI:29101"/>
        <note>structural</note>
    </ligand>
</feature>
<evidence type="ECO:0000256" key="6">
    <source>
        <dbReference type="ARBA" id="ARBA00023303"/>
    </source>
</evidence>
<gene>
    <name evidence="10" type="primary">fluC</name>
    <name evidence="10" type="synonym">crcB</name>
    <name evidence="11" type="ORF">DFR70_12334</name>
</gene>
<dbReference type="RefSeq" id="WP_040743393.1">
    <property type="nucleotide sequence ID" value="NZ_QJKF01000023.1"/>
</dbReference>
<keyword evidence="5 10" id="KW-0472">Membrane</keyword>
<dbReference type="Pfam" id="PF02537">
    <property type="entry name" value="CRCB"/>
    <property type="match status" value="1"/>
</dbReference>
<dbReference type="HAMAP" id="MF_00454">
    <property type="entry name" value="FluC"/>
    <property type="match status" value="1"/>
</dbReference>
<evidence type="ECO:0000256" key="4">
    <source>
        <dbReference type="ARBA" id="ARBA00022989"/>
    </source>
</evidence>
<keyword evidence="10" id="KW-0479">Metal-binding</keyword>
<dbReference type="GO" id="GO:0062054">
    <property type="term" value="F:fluoride channel activity"/>
    <property type="evidence" value="ECO:0007669"/>
    <property type="project" value="UniProtKB-UniRule"/>
</dbReference>
<reference evidence="11 12" key="1">
    <citation type="submission" date="2018-05" db="EMBL/GenBank/DDBJ databases">
        <title>Genomic Encyclopedia of Type Strains, Phase IV (KMG-IV): sequencing the most valuable type-strain genomes for metagenomic binning, comparative biology and taxonomic classification.</title>
        <authorList>
            <person name="Goeker M."/>
        </authorList>
    </citation>
    <scope>NUCLEOTIDE SEQUENCE [LARGE SCALE GENOMIC DNA]</scope>
    <source>
        <strain evidence="11 12">DSM 44704</strain>
    </source>
</reference>
<name>A0A318JPL5_9NOCA</name>
<keyword evidence="4 10" id="KW-1133">Transmembrane helix</keyword>
<keyword evidence="10" id="KW-0813">Transport</keyword>
<dbReference type="PANTHER" id="PTHR28259">
    <property type="entry name" value="FLUORIDE EXPORT PROTEIN 1-RELATED"/>
    <property type="match status" value="1"/>
</dbReference>
<dbReference type="GO" id="GO:0005886">
    <property type="term" value="C:plasma membrane"/>
    <property type="evidence" value="ECO:0007669"/>
    <property type="project" value="UniProtKB-SubCell"/>
</dbReference>
<evidence type="ECO:0000256" key="10">
    <source>
        <dbReference type="HAMAP-Rule" id="MF_00454"/>
    </source>
</evidence>
<comment type="activity regulation">
    <text evidence="10">Na(+) is not transported, but it plays an essential structural role and its presence is essential for fluoride channel function.</text>
</comment>
<sequence length="120" mass="12705">MNTLLVILGAAVGAPLRYLIDRAVQLRHDSRFPWGTLLINASGSLLLGALLGADLSTPWISLAATGFCGAFTTYSTFTYETIRLAEQSAYRPALLNITTSVTTALIAASIGYATTQTLHG</sequence>
<protein>
    <recommendedName>
        <fullName evidence="10">Fluoride-specific ion channel FluC</fullName>
    </recommendedName>
</protein>
<evidence type="ECO:0000256" key="9">
    <source>
        <dbReference type="ARBA" id="ARBA00049940"/>
    </source>
</evidence>
<feature type="binding site" evidence="10">
    <location>
        <position position="72"/>
    </location>
    <ligand>
        <name>Na(+)</name>
        <dbReference type="ChEBI" id="CHEBI:29101"/>
        <note>structural</note>
    </ligand>
</feature>
<proteinExistence type="inferred from homology"/>
<keyword evidence="3 10" id="KW-0812">Transmembrane</keyword>
<comment type="catalytic activity">
    <reaction evidence="8">
        <text>fluoride(in) = fluoride(out)</text>
        <dbReference type="Rhea" id="RHEA:76159"/>
        <dbReference type="ChEBI" id="CHEBI:17051"/>
    </reaction>
    <physiologicalReaction direction="left-to-right" evidence="8">
        <dbReference type="Rhea" id="RHEA:76160"/>
    </physiologicalReaction>
</comment>
<evidence type="ECO:0000313" key="11">
    <source>
        <dbReference type="EMBL" id="PXX54740.1"/>
    </source>
</evidence>
<evidence type="ECO:0000256" key="8">
    <source>
        <dbReference type="ARBA" id="ARBA00035585"/>
    </source>
</evidence>
<dbReference type="EMBL" id="QJKF01000023">
    <property type="protein sequence ID" value="PXX54740.1"/>
    <property type="molecule type" value="Genomic_DNA"/>
</dbReference>
<evidence type="ECO:0000256" key="3">
    <source>
        <dbReference type="ARBA" id="ARBA00022692"/>
    </source>
</evidence>
<evidence type="ECO:0000256" key="7">
    <source>
        <dbReference type="ARBA" id="ARBA00035120"/>
    </source>
</evidence>
<dbReference type="InterPro" id="IPR003691">
    <property type="entry name" value="FluC"/>
</dbReference>
<dbReference type="GO" id="GO:0046872">
    <property type="term" value="F:metal ion binding"/>
    <property type="evidence" value="ECO:0007669"/>
    <property type="project" value="UniProtKB-KW"/>
</dbReference>
<evidence type="ECO:0000256" key="1">
    <source>
        <dbReference type="ARBA" id="ARBA00004651"/>
    </source>
</evidence>
<feature type="transmembrane region" description="Helical" evidence="10">
    <location>
        <begin position="89"/>
        <end position="113"/>
    </location>
</feature>
<evidence type="ECO:0000256" key="5">
    <source>
        <dbReference type="ARBA" id="ARBA00023136"/>
    </source>
</evidence>
<feature type="transmembrane region" description="Helical" evidence="10">
    <location>
        <begin position="32"/>
        <end position="52"/>
    </location>
</feature>
<keyword evidence="2 10" id="KW-1003">Cell membrane</keyword>
<evidence type="ECO:0000256" key="2">
    <source>
        <dbReference type="ARBA" id="ARBA00022475"/>
    </source>
</evidence>
<dbReference type="Proteomes" id="UP000247569">
    <property type="component" value="Unassembled WGS sequence"/>
</dbReference>
<comment type="function">
    <text evidence="9 10">Fluoride-specific ion channel. Important for reducing fluoride concentration in the cell, thus reducing its toxicity.</text>
</comment>
<dbReference type="GO" id="GO:0140114">
    <property type="term" value="P:cellular detoxification of fluoride"/>
    <property type="evidence" value="ECO:0007669"/>
    <property type="project" value="UniProtKB-UniRule"/>
</dbReference>
<keyword evidence="6 10" id="KW-0407">Ion channel</keyword>
<organism evidence="11 12">
    <name type="scientific">Nocardia tenerifensis</name>
    <dbReference type="NCBI Taxonomy" id="228006"/>
    <lineage>
        <taxon>Bacteria</taxon>
        <taxon>Bacillati</taxon>
        <taxon>Actinomycetota</taxon>
        <taxon>Actinomycetes</taxon>
        <taxon>Mycobacteriales</taxon>
        <taxon>Nocardiaceae</taxon>
        <taxon>Nocardia</taxon>
    </lineage>
</organism>
<dbReference type="NCBIfam" id="TIGR00494">
    <property type="entry name" value="crcB"/>
    <property type="match status" value="1"/>
</dbReference>
<evidence type="ECO:0000313" key="12">
    <source>
        <dbReference type="Proteomes" id="UP000247569"/>
    </source>
</evidence>
<feature type="transmembrane region" description="Helical" evidence="10">
    <location>
        <begin position="59"/>
        <end position="77"/>
    </location>
</feature>
<keyword evidence="10" id="KW-0406">Ion transport</keyword>
<keyword evidence="12" id="KW-1185">Reference proteome</keyword>
<dbReference type="AlphaFoldDB" id="A0A318JPL5"/>